<dbReference type="InterPro" id="IPR050817">
    <property type="entry name" value="DjlA_DnaK_co-chaperone"/>
</dbReference>
<proteinExistence type="predicted"/>
<feature type="transmembrane region" description="Helical" evidence="2">
    <location>
        <begin position="360"/>
        <end position="378"/>
    </location>
</feature>
<feature type="compositionally biased region" description="Polar residues" evidence="1">
    <location>
        <begin position="507"/>
        <end position="516"/>
    </location>
</feature>
<dbReference type="InterPro" id="IPR036869">
    <property type="entry name" value="J_dom_sf"/>
</dbReference>
<evidence type="ECO:0000313" key="5">
    <source>
        <dbReference type="Proteomes" id="UP000193719"/>
    </source>
</evidence>
<dbReference type="PANTHER" id="PTHR24074">
    <property type="entry name" value="CO-CHAPERONE PROTEIN DJLA"/>
    <property type="match status" value="1"/>
</dbReference>
<protein>
    <submittedName>
        <fullName evidence="4">DnaJ-domain-containing protein</fullName>
    </submittedName>
</protein>
<reference evidence="4 5" key="1">
    <citation type="submission" date="2016-08" db="EMBL/GenBank/DDBJ databases">
        <title>Genomes of anaerobic fungi encode conserved fungal cellulosomes for biomass hydrolysis.</title>
        <authorList>
            <consortium name="DOE Joint Genome Institute"/>
            <person name="Haitjema C.H."/>
            <person name="Gilmore S.P."/>
            <person name="Henske J.K."/>
            <person name="Solomon K.V."/>
            <person name="De Groot R."/>
            <person name="Kuo A."/>
            <person name="Mondo S.J."/>
            <person name="Salamov A.A."/>
            <person name="Labutti K."/>
            <person name="Zhao Z."/>
            <person name="Chiniquy J."/>
            <person name="Barry K."/>
            <person name="Brewer H.M."/>
            <person name="Purvine S.O."/>
            <person name="Wright A.T."/>
            <person name="Boxma B."/>
            <person name="Van Alen T."/>
            <person name="Hackstein J.H."/>
            <person name="Baker S.E."/>
            <person name="Grigoriev I.V."/>
            <person name="O'Malley M.A."/>
        </authorList>
    </citation>
    <scope>NUCLEOTIDE SEQUENCE [LARGE SCALE GENOMIC DNA]</scope>
    <source>
        <strain evidence="5">finn</strain>
    </source>
</reference>
<keyword evidence="2" id="KW-1133">Transmembrane helix</keyword>
<dbReference type="AlphaFoldDB" id="A0A1Y1V8D3"/>
<reference evidence="4 5" key="2">
    <citation type="submission" date="2016-08" db="EMBL/GenBank/DDBJ databases">
        <title>Pervasive Adenine N6-methylation of Active Genes in Fungi.</title>
        <authorList>
            <consortium name="DOE Joint Genome Institute"/>
            <person name="Mondo S.J."/>
            <person name="Dannebaum R.O."/>
            <person name="Kuo R.C."/>
            <person name="Labutti K."/>
            <person name="Haridas S."/>
            <person name="Kuo A."/>
            <person name="Salamov A."/>
            <person name="Ahrendt S.R."/>
            <person name="Lipzen A."/>
            <person name="Sullivan W."/>
            <person name="Andreopoulos W.B."/>
            <person name="Clum A."/>
            <person name="Lindquist E."/>
            <person name="Daum C."/>
            <person name="Ramamoorthy G.K."/>
            <person name="Gryganskyi A."/>
            <person name="Culley D."/>
            <person name="Magnuson J.K."/>
            <person name="James T.Y."/>
            <person name="O'Malley M.A."/>
            <person name="Stajich J.E."/>
            <person name="Spatafora J.W."/>
            <person name="Visel A."/>
            <person name="Grigoriev I.V."/>
        </authorList>
    </citation>
    <scope>NUCLEOTIDE SEQUENCE [LARGE SCALE GENOMIC DNA]</scope>
    <source>
        <strain evidence="5">finn</strain>
    </source>
</reference>
<dbReference type="PRINTS" id="PR00625">
    <property type="entry name" value="JDOMAIN"/>
</dbReference>
<dbReference type="OrthoDB" id="445556at2759"/>
<feature type="transmembrane region" description="Helical" evidence="2">
    <location>
        <begin position="398"/>
        <end position="419"/>
    </location>
</feature>
<comment type="caution">
    <text evidence="4">The sequence shown here is derived from an EMBL/GenBank/DDBJ whole genome shotgun (WGS) entry which is preliminary data.</text>
</comment>
<dbReference type="Proteomes" id="UP000193719">
    <property type="component" value="Unassembled WGS sequence"/>
</dbReference>
<dbReference type="CDD" id="cd06257">
    <property type="entry name" value="DnaJ"/>
    <property type="match status" value="1"/>
</dbReference>
<keyword evidence="5" id="KW-1185">Reference proteome</keyword>
<organism evidence="4 5">
    <name type="scientific">Piromyces finnis</name>
    <dbReference type="NCBI Taxonomy" id="1754191"/>
    <lineage>
        <taxon>Eukaryota</taxon>
        <taxon>Fungi</taxon>
        <taxon>Fungi incertae sedis</taxon>
        <taxon>Chytridiomycota</taxon>
        <taxon>Chytridiomycota incertae sedis</taxon>
        <taxon>Neocallimastigomycetes</taxon>
        <taxon>Neocallimastigales</taxon>
        <taxon>Neocallimastigaceae</taxon>
        <taxon>Piromyces</taxon>
    </lineage>
</organism>
<name>A0A1Y1V8D3_9FUNG</name>
<dbReference type="Gene3D" id="1.10.287.110">
    <property type="entry name" value="DnaJ domain"/>
    <property type="match status" value="1"/>
</dbReference>
<dbReference type="SMART" id="SM00271">
    <property type="entry name" value="DnaJ"/>
    <property type="match status" value="1"/>
</dbReference>
<sequence length="596" mass="71300">MLKNIIKRRNVKINLNTLNNLNLSHNSVKLILKSKTEKNLLNNNTLLNQSRHYFLSSDLNKNGFPIKKENPSFLKLSNSINNFTFKTTIEKYLNKNYYSEGRTKKKYNDVQEELKPKLEAVPFHLLSSEAKEKYKLHHTGTFYSDFFLNFQKVEQRYIPFWVSSAIVNVTIVSCQVGYDYTAQVFNPITKRMEWQNLTEWQYIYELPLTFQKSYRGDMEIMQHYASKKYPSKYINKLRGDFVNNSVKWNDSFLYDNTINNKSDETKRRKLDLFEVSPEDAVKLAWKEINSNEHYQAEKFLKEHYGADKVRFLKINCEPVSLRISPLYVPIYVFKTNIINSDFHTFVNANNGKVSGVHHYAFQYASIITAGASIFYWFFTEQNFASQFFKFGFLFKRLIIPTVFVGLLTLFFPHILKFYYERQLYYEKMKAFAKEQQARQNGNRTYRKRWNYEWVKPLSEENRRQNYYEEQVRNRNYHEQQKQQTKRSFWSSWRDTYESSNNKKKSNTYSNASRNTNTRINTNDLKLYKVLGVNSNATKEEIQKAFREKALKTHPDRFQKAEEKEKAKEQFQEIINAYTILRDDNKRKHYDSTGETL</sequence>
<evidence type="ECO:0000256" key="1">
    <source>
        <dbReference type="SAM" id="MobiDB-lite"/>
    </source>
</evidence>
<keyword evidence="2" id="KW-0472">Membrane</keyword>
<evidence type="ECO:0000256" key="2">
    <source>
        <dbReference type="SAM" id="Phobius"/>
    </source>
</evidence>
<accession>A0A1Y1V8D3</accession>
<feature type="domain" description="J" evidence="3">
    <location>
        <begin position="525"/>
        <end position="593"/>
    </location>
</feature>
<keyword evidence="2" id="KW-0812">Transmembrane</keyword>
<evidence type="ECO:0000259" key="3">
    <source>
        <dbReference type="PROSITE" id="PS50076"/>
    </source>
</evidence>
<dbReference type="InterPro" id="IPR001623">
    <property type="entry name" value="DnaJ_domain"/>
</dbReference>
<dbReference type="EMBL" id="MCFH01000027">
    <property type="protein sequence ID" value="ORX48405.1"/>
    <property type="molecule type" value="Genomic_DNA"/>
</dbReference>
<dbReference type="Pfam" id="PF00226">
    <property type="entry name" value="DnaJ"/>
    <property type="match status" value="1"/>
</dbReference>
<feature type="region of interest" description="Disordered" evidence="1">
    <location>
        <begin position="497"/>
        <end position="516"/>
    </location>
</feature>
<dbReference type="PROSITE" id="PS50076">
    <property type="entry name" value="DNAJ_2"/>
    <property type="match status" value="1"/>
</dbReference>
<evidence type="ECO:0000313" key="4">
    <source>
        <dbReference type="EMBL" id="ORX48405.1"/>
    </source>
</evidence>
<dbReference type="SUPFAM" id="SSF46565">
    <property type="entry name" value="Chaperone J-domain"/>
    <property type="match status" value="1"/>
</dbReference>
<gene>
    <name evidence="4" type="ORF">BCR36DRAFT_413169</name>
</gene>